<evidence type="ECO:0000313" key="2">
    <source>
        <dbReference type="Proteomes" id="UP001465153"/>
    </source>
</evidence>
<protein>
    <submittedName>
        <fullName evidence="1">Uncharacterized protein</fullName>
    </submittedName>
</protein>
<name>A0ABQ0AE45_9GAMM</name>
<proteinExistence type="predicted"/>
<dbReference type="EMBL" id="BAABWN010000015">
    <property type="protein sequence ID" value="GAA6169847.1"/>
    <property type="molecule type" value="Genomic_DNA"/>
</dbReference>
<accession>A0ABQ0AE45</accession>
<comment type="caution">
    <text evidence="1">The sequence shown here is derived from an EMBL/GenBank/DDBJ whole genome shotgun (WGS) entry which is preliminary data.</text>
</comment>
<reference evidence="1 2" key="1">
    <citation type="submission" date="2024-04" db="EMBL/GenBank/DDBJ databases">
        <title>Draft genome sequence of Sessilibacter corallicola NBRC 116591.</title>
        <authorList>
            <person name="Miyakawa T."/>
            <person name="Kusuya Y."/>
            <person name="Miura T."/>
        </authorList>
    </citation>
    <scope>NUCLEOTIDE SEQUENCE [LARGE SCALE GENOMIC DNA]</scope>
    <source>
        <strain evidence="1 2">KU-00831-HH</strain>
    </source>
</reference>
<organism evidence="1 2">
    <name type="scientific">Sessilibacter corallicola</name>
    <dbReference type="NCBI Taxonomy" id="2904075"/>
    <lineage>
        <taxon>Bacteria</taxon>
        <taxon>Pseudomonadati</taxon>
        <taxon>Pseudomonadota</taxon>
        <taxon>Gammaproteobacteria</taxon>
        <taxon>Cellvibrionales</taxon>
        <taxon>Cellvibrionaceae</taxon>
        <taxon>Sessilibacter</taxon>
    </lineage>
</organism>
<dbReference type="RefSeq" id="WP_353304256.1">
    <property type="nucleotide sequence ID" value="NZ_BAABWN010000015.1"/>
</dbReference>
<evidence type="ECO:0000313" key="1">
    <source>
        <dbReference type="EMBL" id="GAA6169847.1"/>
    </source>
</evidence>
<dbReference type="Proteomes" id="UP001465153">
    <property type="component" value="Unassembled WGS sequence"/>
</dbReference>
<sequence>MGIIIHPNNAETPIIVNLVPVEQEDNYIKCDWECDGKEADTLIFTPNSESDKTFHIIFHFQGNPVTHGCLKSPLKNGATMEPSLVVIRNLFPPHWPPKNTDGFTEIPGGCLVIGSGTSDDTDNLAFGYDGKVLDPRVKIGGTTN</sequence>
<keyword evidence="2" id="KW-1185">Reference proteome</keyword>
<gene>
    <name evidence="1" type="ORF">NBRC116591_36580</name>
</gene>